<keyword evidence="1" id="KW-1133">Transmembrane helix</keyword>
<dbReference type="EMBL" id="JBHSWI010000001">
    <property type="protein sequence ID" value="MFC6645669.1"/>
    <property type="molecule type" value="Genomic_DNA"/>
</dbReference>
<evidence type="ECO:0000313" key="2">
    <source>
        <dbReference type="EMBL" id="MFC6645669.1"/>
    </source>
</evidence>
<dbReference type="Pfam" id="PF14014">
    <property type="entry name" value="DUF4230"/>
    <property type="match status" value="1"/>
</dbReference>
<accession>A0ABW1Z971</accession>
<reference evidence="3" key="1">
    <citation type="journal article" date="2019" name="Int. J. Syst. Evol. Microbiol.">
        <title>The Global Catalogue of Microorganisms (GCM) 10K type strain sequencing project: providing services to taxonomists for standard genome sequencing and annotation.</title>
        <authorList>
            <consortium name="The Broad Institute Genomics Platform"/>
            <consortium name="The Broad Institute Genome Sequencing Center for Infectious Disease"/>
            <person name="Wu L."/>
            <person name="Ma J."/>
        </authorList>
    </citation>
    <scope>NUCLEOTIDE SEQUENCE [LARGE SCALE GENOMIC DNA]</scope>
    <source>
        <strain evidence="3">CGMCC 1.16026</strain>
    </source>
</reference>
<keyword evidence="3" id="KW-1185">Reference proteome</keyword>
<organism evidence="2 3">
    <name type="scientific">Granulicella cerasi</name>
    <dbReference type="NCBI Taxonomy" id="741063"/>
    <lineage>
        <taxon>Bacteria</taxon>
        <taxon>Pseudomonadati</taxon>
        <taxon>Acidobacteriota</taxon>
        <taxon>Terriglobia</taxon>
        <taxon>Terriglobales</taxon>
        <taxon>Acidobacteriaceae</taxon>
        <taxon>Granulicella</taxon>
    </lineage>
</organism>
<evidence type="ECO:0000256" key="1">
    <source>
        <dbReference type="SAM" id="Phobius"/>
    </source>
</evidence>
<gene>
    <name evidence="2" type="ORF">ACFQBQ_08760</name>
</gene>
<protein>
    <submittedName>
        <fullName evidence="2">DUF4230 domain-containing protein</fullName>
    </submittedName>
</protein>
<name>A0ABW1Z971_9BACT</name>
<dbReference type="InterPro" id="IPR025324">
    <property type="entry name" value="DUF4230"/>
</dbReference>
<keyword evidence="1" id="KW-0472">Membrane</keyword>
<sequence length="219" mass="23348">MSEYTSYRGERRPGGALAGIVLAVIIGAVALGVFVHHARSGFAGKLASLITGRQLNVISAPTVVDRIQALNRLETVVYSLDTVVEGDASFPLLPDALTGDKLLLIVHGQTIAGVDLSKLKPEDLQITDNGSARSVQVTLPASEIFVTTLDNAHTRVYQRTTGLFVHADPNLESVARQKAQTQLQEAALQDGILDAARKNARAQLTTLLQGLGFSKVDVK</sequence>
<feature type="transmembrane region" description="Helical" evidence="1">
    <location>
        <begin position="15"/>
        <end position="35"/>
    </location>
</feature>
<keyword evidence="1" id="KW-0812">Transmembrane</keyword>
<proteinExistence type="predicted"/>
<evidence type="ECO:0000313" key="3">
    <source>
        <dbReference type="Proteomes" id="UP001596391"/>
    </source>
</evidence>
<comment type="caution">
    <text evidence="2">The sequence shown here is derived from an EMBL/GenBank/DDBJ whole genome shotgun (WGS) entry which is preliminary data.</text>
</comment>
<dbReference type="Proteomes" id="UP001596391">
    <property type="component" value="Unassembled WGS sequence"/>
</dbReference>
<dbReference type="RefSeq" id="WP_263372024.1">
    <property type="nucleotide sequence ID" value="NZ_JAGSYD010000003.1"/>
</dbReference>